<dbReference type="PANTHER" id="PTHR38340:SF1">
    <property type="entry name" value="S-LAYER PROTEIN"/>
    <property type="match status" value="1"/>
</dbReference>
<dbReference type="Pfam" id="PF00353">
    <property type="entry name" value="HemolysinCabind"/>
    <property type="match status" value="2"/>
</dbReference>
<dbReference type="SUPFAM" id="SSF51120">
    <property type="entry name" value="beta-Roll"/>
    <property type="match status" value="2"/>
</dbReference>
<comment type="subcellular location">
    <subcellularLocation>
        <location evidence="1">Secreted</location>
    </subcellularLocation>
</comment>
<sequence length="742" mass="77797">MAEPFLWGSRIALPTGLVPHDVPHVTALANGTFLVLGKVGTHPSIKMKAWIYNADGSIKEERDLDVPAYGRWSQPDFMESVLTRLVAVELPDGRIGIMATADERGSGFYVAFAALFSADLTPLGPPKPLAGLNPDGTQSTGWYRSDAIVSLGNGDVAITYYRVPIDGTSSEDVFIRILKADGTLSDPTRLGSAETQIAGDSITDMTALPSGDIVIVTRENASTLKGYVLTPSGAGGPSASTSFEISTSTSPQKAAVKVTVLNDGGFVVTWMEQGSAGTPDYNAFFRIYKPDGTPLSDVKAIPSITLPELLLAGNSDVLALPNGGFAVAYEKATQLSGGAPVLEVHIALFDKNGTRVTEDLRVSGAATTSSIYLEELHLMADGRILVRHSQGIQIVDPRDEAVSLTGTIRDDQYIGTAFKDTMEGGGGRDSLVGAGGNDRLTGGDGDDRLFGDAGADTLQGGSGTDFVSFANAQSGVTASLAGGTRGDAAGDVYSGIEGLIGSSSGDVFTGNGSAILMGGRGNDVYYARSKDSVRETAGEGRDTVIARSSFALRPDAEVEALKLSGVSSRTAANLTGSNTDNAITGHAGVNTLKGQGGNDVLKASSGNDRLYGGTGNDTLHGGSGNDSLKGESGRDVFVFDTKPSKSSNVDRVYDFNPKYDSFWLENKYFTKLGKGSLSKPVKFTSDMFVKGAQAKDREDRIIYDKDTGALYYDADGTGAKAQVKIATLGKNLKLTYHDFFVI</sequence>
<dbReference type="InterPro" id="IPR011049">
    <property type="entry name" value="Serralysin-like_metalloprot_C"/>
</dbReference>
<evidence type="ECO:0000313" key="3">
    <source>
        <dbReference type="EMBL" id="MBB4040074.1"/>
    </source>
</evidence>
<dbReference type="EMBL" id="JACIDC010000005">
    <property type="protein sequence ID" value="MBB4040074.1"/>
    <property type="molecule type" value="Genomic_DNA"/>
</dbReference>
<protein>
    <submittedName>
        <fullName evidence="3">Ca2+-binding RTX toxin-like protein</fullName>
    </submittedName>
</protein>
<dbReference type="InterPro" id="IPR050557">
    <property type="entry name" value="RTX_toxin/Mannuronan_C5-epim"/>
</dbReference>
<proteinExistence type="predicted"/>
<keyword evidence="4" id="KW-1185">Reference proteome</keyword>
<accession>A0A7W6IEY3</accession>
<dbReference type="PROSITE" id="PS00330">
    <property type="entry name" value="HEMOLYSIN_CALCIUM"/>
    <property type="match status" value="4"/>
</dbReference>
<dbReference type="Gene3D" id="2.150.10.10">
    <property type="entry name" value="Serralysin-like metalloprotease, C-terminal"/>
    <property type="match status" value="3"/>
</dbReference>
<dbReference type="Proteomes" id="UP000519439">
    <property type="component" value="Unassembled WGS sequence"/>
</dbReference>
<evidence type="ECO:0000256" key="1">
    <source>
        <dbReference type="ARBA" id="ARBA00004613"/>
    </source>
</evidence>
<evidence type="ECO:0000313" key="4">
    <source>
        <dbReference type="Proteomes" id="UP000519439"/>
    </source>
</evidence>
<gene>
    <name evidence="3" type="ORF">GGR34_001725</name>
</gene>
<dbReference type="RefSeq" id="WP_084020748.1">
    <property type="nucleotide sequence ID" value="NZ_JACIDC010000005.1"/>
</dbReference>
<organism evidence="3 4">
    <name type="scientific">Microvirga flocculans</name>
    <dbReference type="NCBI Taxonomy" id="217168"/>
    <lineage>
        <taxon>Bacteria</taxon>
        <taxon>Pseudomonadati</taxon>
        <taxon>Pseudomonadota</taxon>
        <taxon>Alphaproteobacteria</taxon>
        <taxon>Hyphomicrobiales</taxon>
        <taxon>Methylobacteriaceae</taxon>
        <taxon>Microvirga</taxon>
    </lineage>
</organism>
<dbReference type="PANTHER" id="PTHR38340">
    <property type="entry name" value="S-LAYER PROTEIN"/>
    <property type="match status" value="1"/>
</dbReference>
<dbReference type="AlphaFoldDB" id="A0A7W6IEY3"/>
<dbReference type="InterPro" id="IPR001343">
    <property type="entry name" value="Hemolysn_Ca-bd"/>
</dbReference>
<evidence type="ECO:0000256" key="2">
    <source>
        <dbReference type="ARBA" id="ARBA00022525"/>
    </source>
</evidence>
<keyword evidence="2" id="KW-0964">Secreted</keyword>
<comment type="caution">
    <text evidence="3">The sequence shown here is derived from an EMBL/GenBank/DDBJ whole genome shotgun (WGS) entry which is preliminary data.</text>
</comment>
<dbReference type="PRINTS" id="PR00313">
    <property type="entry name" value="CABNDNGRPT"/>
</dbReference>
<reference evidence="3 4" key="1">
    <citation type="submission" date="2020-08" db="EMBL/GenBank/DDBJ databases">
        <title>Genomic Encyclopedia of Type Strains, Phase IV (KMG-IV): sequencing the most valuable type-strain genomes for metagenomic binning, comparative biology and taxonomic classification.</title>
        <authorList>
            <person name="Goeker M."/>
        </authorList>
    </citation>
    <scope>NUCLEOTIDE SEQUENCE [LARGE SCALE GENOMIC DNA]</scope>
    <source>
        <strain evidence="3 4">DSM 15743</strain>
    </source>
</reference>
<dbReference type="GO" id="GO:0005576">
    <property type="term" value="C:extracellular region"/>
    <property type="evidence" value="ECO:0007669"/>
    <property type="project" value="UniProtKB-SubCell"/>
</dbReference>
<dbReference type="InterPro" id="IPR018511">
    <property type="entry name" value="Hemolysin-typ_Ca-bd_CS"/>
</dbReference>
<name>A0A7W6IEY3_9HYPH</name>
<dbReference type="GO" id="GO:0005509">
    <property type="term" value="F:calcium ion binding"/>
    <property type="evidence" value="ECO:0007669"/>
    <property type="project" value="InterPro"/>
</dbReference>